<evidence type="ECO:0000313" key="3">
    <source>
        <dbReference type="Proteomes" id="UP001178288"/>
    </source>
</evidence>
<dbReference type="InterPro" id="IPR000192">
    <property type="entry name" value="Aminotrans_V_dom"/>
</dbReference>
<protein>
    <submittedName>
        <fullName evidence="2">Cysteine desulfurase-like protein</fullName>
    </submittedName>
</protein>
<dbReference type="RefSeq" id="WP_066093359.1">
    <property type="nucleotide sequence ID" value="NZ_CP126114.1"/>
</dbReference>
<sequence length="410" mass="44615">MTQQLKAFPINEVRSQFPALKREFNGWEAVYFDGPGGSQVVKSSIDAITKYMENGGANLHGSFPSSHETEEIIANAKAIIGDFLNVKPEEIAFGANMTTLAFAIARALGRNWGKGDEIVVTEIDHRANVDTWLTMAEDKGLTVKWIKVNPDTLTLELDHLNEIINQNTRLVAVGLASNAVGTISDVETIAKRAKAVGALVAVDAVHAAPHIPIDREQMGADILLCSAYKFFGPHVGIAVIRENAFENLTPFKLAPAPTYIPDKLETGTQNHEGIAGITPAIEFIASLGEGETRREQIVSGLQQIEAYENKLANKIRIGLAEMDKVTLYQADASVPKTPTIAFTIDGYTPQEVCRRLSEEHGIFVADGHFYASTLGDILGINGSGGWIRAGLAPYNTEEEVERFLNAIKQF</sequence>
<dbReference type="Pfam" id="PF00266">
    <property type="entry name" value="Aminotran_5"/>
    <property type="match status" value="1"/>
</dbReference>
<dbReference type="PANTHER" id="PTHR43586:SF21">
    <property type="entry name" value="PYRIDOXAL PHOSPHATE (PLP)-DEPENDENT ASPARTATE AMINOTRANSFERASE SUPERFAMILY"/>
    <property type="match status" value="1"/>
</dbReference>
<dbReference type="GO" id="GO:0003824">
    <property type="term" value="F:catalytic activity"/>
    <property type="evidence" value="ECO:0007669"/>
    <property type="project" value="UniProtKB-ARBA"/>
</dbReference>
<evidence type="ECO:0000313" key="2">
    <source>
        <dbReference type="EMBL" id="WHY85984.1"/>
    </source>
</evidence>
<keyword evidence="3" id="KW-1185">Reference proteome</keyword>
<dbReference type="InterPro" id="IPR015424">
    <property type="entry name" value="PyrdxlP-dep_Trfase"/>
</dbReference>
<feature type="domain" description="Aminotransferase class V" evidence="1">
    <location>
        <begin position="30"/>
        <end position="403"/>
    </location>
</feature>
<reference evidence="2" key="1">
    <citation type="submission" date="2023-05" db="EMBL/GenBank/DDBJ databases">
        <title>Comparative genomics of Bacillaceae isolates and their secondary metabolite potential.</title>
        <authorList>
            <person name="Song L."/>
            <person name="Nielsen L.J."/>
            <person name="Mohite O."/>
            <person name="Xu X."/>
            <person name="Weber T."/>
            <person name="Kovacs A.T."/>
        </authorList>
    </citation>
    <scope>NUCLEOTIDE SEQUENCE</scope>
    <source>
        <strain evidence="2">XLM17</strain>
    </source>
</reference>
<dbReference type="NCBIfam" id="TIGR01976">
    <property type="entry name" value="am_tr_V_VC1184"/>
    <property type="match status" value="1"/>
</dbReference>
<dbReference type="PANTHER" id="PTHR43586">
    <property type="entry name" value="CYSTEINE DESULFURASE"/>
    <property type="match status" value="1"/>
</dbReference>
<dbReference type="Proteomes" id="UP001178288">
    <property type="component" value="Chromosome"/>
</dbReference>
<evidence type="ECO:0000259" key="1">
    <source>
        <dbReference type="Pfam" id="PF00266"/>
    </source>
</evidence>
<dbReference type="KEGG" id="nnv:QNH39_25975"/>
<organism evidence="2 3">
    <name type="scientific">Neobacillus novalis</name>
    <dbReference type="NCBI Taxonomy" id="220687"/>
    <lineage>
        <taxon>Bacteria</taxon>
        <taxon>Bacillati</taxon>
        <taxon>Bacillota</taxon>
        <taxon>Bacilli</taxon>
        <taxon>Bacillales</taxon>
        <taxon>Bacillaceae</taxon>
        <taxon>Neobacillus</taxon>
    </lineage>
</organism>
<gene>
    <name evidence="2" type="ORF">QNH39_25975</name>
</gene>
<dbReference type="AlphaFoldDB" id="A0AA95ML63"/>
<dbReference type="InterPro" id="IPR011340">
    <property type="entry name" value="Cys_dSase-rel"/>
</dbReference>
<proteinExistence type="predicted"/>
<dbReference type="EMBL" id="CP126114">
    <property type="protein sequence ID" value="WHY85984.1"/>
    <property type="molecule type" value="Genomic_DNA"/>
</dbReference>
<dbReference type="InterPro" id="IPR015422">
    <property type="entry name" value="PyrdxlP-dep_Trfase_small"/>
</dbReference>
<accession>A0AA95ML63</accession>
<dbReference type="Gene3D" id="3.90.1150.10">
    <property type="entry name" value="Aspartate Aminotransferase, domain 1"/>
    <property type="match status" value="1"/>
</dbReference>
<dbReference type="Gene3D" id="3.40.640.10">
    <property type="entry name" value="Type I PLP-dependent aspartate aminotransferase-like (Major domain)"/>
    <property type="match status" value="1"/>
</dbReference>
<dbReference type="SUPFAM" id="SSF53383">
    <property type="entry name" value="PLP-dependent transferases"/>
    <property type="match status" value="1"/>
</dbReference>
<dbReference type="InterPro" id="IPR015421">
    <property type="entry name" value="PyrdxlP-dep_Trfase_major"/>
</dbReference>
<name>A0AA95ML63_9BACI</name>